<dbReference type="EMBL" id="AAMO01000005">
    <property type="protein sequence ID" value="EAQ03027.1"/>
    <property type="molecule type" value="Genomic_DNA"/>
</dbReference>
<protein>
    <submittedName>
        <fullName evidence="3">Putative DNA repair exonuclease</fullName>
    </submittedName>
</protein>
<dbReference type="PANTHER" id="PTHR30337:SF7">
    <property type="entry name" value="PHOSPHOESTERASE"/>
    <property type="match status" value="1"/>
</dbReference>
<dbReference type="Gene3D" id="3.60.21.10">
    <property type="match status" value="1"/>
</dbReference>
<dbReference type="eggNOG" id="COG0420">
    <property type="taxonomic scope" value="Bacteria"/>
</dbReference>
<name>A3TXZ3_PSEBH</name>
<dbReference type="InterPro" id="IPR004843">
    <property type="entry name" value="Calcineurin-like_PHP"/>
</dbReference>
<dbReference type="InterPro" id="IPR041796">
    <property type="entry name" value="Mre11_N"/>
</dbReference>
<sequence>MALSRLGAVGIPVIMIRGNHDGLLDHARYGPLGENVILLDKERPSVDIGGMSFHGLSHGGQPETRSFLPRYPAPVPGRINVGVMHCSPDGASGHDPYAPCSVSELLGHGYDYWALGHIHKRQEWRVDGALAVMAGIPQGRHIREANGGSVTLVEIDGLGARAKAIPVELVAFREVELPMPADEAQDTQADRVREALAAARAGDVPTVLRVALSGPGAQAFSARSGEAAGFLGVLAEDIEGLHLDRVMVRAGQLPNAPALVGDLAAAMREEAKNPGFRDEAERMLTDLRDVLPGELREVLDPAELDALIEEGLAAVTARLTQAERT</sequence>
<gene>
    <name evidence="3" type="ORF">OB2597_12823</name>
</gene>
<dbReference type="AlphaFoldDB" id="A3TXZ3"/>
<dbReference type="HOGENOM" id="CLU_026621_4_0_5"/>
<organism evidence="3 4">
    <name type="scientific">Pseudooceanicola batsensis (strain ATCC BAA-863 / DSM 15984 / KCTC 12145 / HTCC2597)</name>
    <name type="common">Oceanicola batsensis</name>
    <dbReference type="NCBI Taxonomy" id="252305"/>
    <lineage>
        <taxon>Bacteria</taxon>
        <taxon>Pseudomonadati</taxon>
        <taxon>Pseudomonadota</taxon>
        <taxon>Alphaproteobacteria</taxon>
        <taxon>Rhodobacterales</taxon>
        <taxon>Paracoccaceae</taxon>
        <taxon>Pseudooceanicola</taxon>
    </lineage>
</organism>
<accession>A3TXZ3</accession>
<dbReference type="SUPFAM" id="SSF56300">
    <property type="entry name" value="Metallo-dependent phosphatases"/>
    <property type="match status" value="1"/>
</dbReference>
<feature type="domain" description="Calcineurin-like phosphoesterase" evidence="2">
    <location>
        <begin position="7"/>
        <end position="120"/>
    </location>
</feature>
<dbReference type="InterPro" id="IPR050535">
    <property type="entry name" value="DNA_Repair-Maintenance_Comp"/>
</dbReference>
<dbReference type="GO" id="GO:0004527">
    <property type="term" value="F:exonuclease activity"/>
    <property type="evidence" value="ECO:0007669"/>
    <property type="project" value="UniProtKB-KW"/>
</dbReference>
<evidence type="ECO:0000313" key="3">
    <source>
        <dbReference type="EMBL" id="EAQ03027.1"/>
    </source>
</evidence>
<dbReference type="Pfam" id="PF00149">
    <property type="entry name" value="Metallophos"/>
    <property type="match status" value="1"/>
</dbReference>
<evidence type="ECO:0000313" key="4">
    <source>
        <dbReference type="Proteomes" id="UP000004318"/>
    </source>
</evidence>
<comment type="caution">
    <text evidence="3">The sequence shown here is derived from an EMBL/GenBank/DDBJ whole genome shotgun (WGS) entry which is preliminary data.</text>
</comment>
<dbReference type="InterPro" id="IPR029052">
    <property type="entry name" value="Metallo-depent_PP-like"/>
</dbReference>
<keyword evidence="3" id="KW-0540">Nuclease</keyword>
<dbReference type="STRING" id="252305.OB2597_12823"/>
<dbReference type="Proteomes" id="UP000004318">
    <property type="component" value="Unassembled WGS sequence"/>
</dbReference>
<proteinExistence type="predicted"/>
<evidence type="ECO:0000259" key="2">
    <source>
        <dbReference type="Pfam" id="PF00149"/>
    </source>
</evidence>
<dbReference type="CDD" id="cd00840">
    <property type="entry name" value="MPP_Mre11_N"/>
    <property type="match status" value="1"/>
</dbReference>
<dbReference type="PANTHER" id="PTHR30337">
    <property type="entry name" value="COMPONENT OF ATP-DEPENDENT DSDNA EXONUCLEASE"/>
    <property type="match status" value="1"/>
</dbReference>
<evidence type="ECO:0000256" key="1">
    <source>
        <dbReference type="ARBA" id="ARBA00022801"/>
    </source>
</evidence>
<keyword evidence="1" id="KW-0378">Hydrolase</keyword>
<reference evidence="3 4" key="1">
    <citation type="journal article" date="2010" name="J. Bacteriol.">
        <title>Genome sequences of Oceanicola granulosus HTCC2516(T) and Oceanicola batsensis HTCC2597(TDelta).</title>
        <authorList>
            <person name="Thrash J.C."/>
            <person name="Cho J.C."/>
            <person name="Vergin K.L."/>
            <person name="Giovannoni S.J."/>
        </authorList>
    </citation>
    <scope>NUCLEOTIDE SEQUENCE [LARGE SCALE GENOMIC DNA]</scope>
    <source>
        <strain evidence="4">ATCC BAA-863 / DSM 15984 / KCTC 12145 / HTCC2597</strain>
    </source>
</reference>
<keyword evidence="4" id="KW-1185">Reference proteome</keyword>
<keyword evidence="3" id="KW-0269">Exonuclease</keyword>